<comment type="subcellular location">
    <subcellularLocation>
        <location evidence="3">Cytoplasm</location>
    </subcellularLocation>
    <subcellularLocation>
        <location evidence="2">Nucleus</location>
    </subcellularLocation>
</comment>
<evidence type="ECO:0000313" key="12">
    <source>
        <dbReference type="Proteomes" id="UP001567538"/>
    </source>
</evidence>
<keyword evidence="7" id="KW-0963">Cytoplasm</keyword>
<dbReference type="Gene3D" id="3.30.470.30">
    <property type="entry name" value="DNA ligase/mRNA capping enzyme"/>
    <property type="match status" value="1"/>
</dbReference>
<dbReference type="InterPro" id="IPR047857">
    <property type="entry name" value="Snurportin1_C"/>
</dbReference>
<evidence type="ECO:0000256" key="6">
    <source>
        <dbReference type="ARBA" id="ARBA00022448"/>
    </source>
</evidence>
<proteinExistence type="inferred from homology"/>
<dbReference type="GO" id="GO:0003723">
    <property type="term" value="F:RNA binding"/>
    <property type="evidence" value="ECO:0007669"/>
    <property type="project" value="UniProtKB-KW"/>
</dbReference>
<organism evidence="11 12">
    <name type="scientific">Salvia divinorum</name>
    <name type="common">Maria pastora</name>
    <name type="synonym">Diviner's sage</name>
    <dbReference type="NCBI Taxonomy" id="28513"/>
    <lineage>
        <taxon>Eukaryota</taxon>
        <taxon>Viridiplantae</taxon>
        <taxon>Streptophyta</taxon>
        <taxon>Embryophyta</taxon>
        <taxon>Tracheophyta</taxon>
        <taxon>Spermatophyta</taxon>
        <taxon>Magnoliopsida</taxon>
        <taxon>eudicotyledons</taxon>
        <taxon>Gunneridae</taxon>
        <taxon>Pentapetalae</taxon>
        <taxon>asterids</taxon>
        <taxon>lamiids</taxon>
        <taxon>Lamiales</taxon>
        <taxon>Lamiaceae</taxon>
        <taxon>Nepetoideae</taxon>
        <taxon>Mentheae</taxon>
        <taxon>Salviinae</taxon>
        <taxon>Salvia</taxon>
        <taxon>Salvia subgen. Calosphace</taxon>
    </lineage>
</organism>
<protein>
    <recommendedName>
        <fullName evidence="5">Snurportin-1</fullName>
    </recommendedName>
</protein>
<evidence type="ECO:0000256" key="3">
    <source>
        <dbReference type="ARBA" id="ARBA00004496"/>
    </source>
</evidence>
<comment type="caution">
    <text evidence="11">The sequence shown here is derived from an EMBL/GenBank/DDBJ whole genome shotgun (WGS) entry which is preliminary data.</text>
</comment>
<comment type="similarity">
    <text evidence="4">Belongs to the snurportin family.</text>
</comment>
<dbReference type="GO" id="GO:0005737">
    <property type="term" value="C:cytoplasm"/>
    <property type="evidence" value="ECO:0007669"/>
    <property type="project" value="UniProtKB-SubCell"/>
</dbReference>
<sequence length="186" mass="21118">MPPPVESEVKARDFDVREAANLRGLVARQWFAKQLMLPEWMIDVPHRLNSDSYVCARPAGKCCFVVSSNGVTVSRLRNGSMLHHFPSALPNNSCRHAHYESENTPLVLVWKDESCSQYVLDTDSNGEIPNQQQVMLELLDNGKLAALDHPPVIFGCLGIRQRFRRKGIWTGDVKEEIPLNKRLRLN</sequence>
<feature type="domain" description="Snurportin-1 m3G cap-binding" evidence="10">
    <location>
        <begin position="34"/>
        <end position="122"/>
    </location>
</feature>
<dbReference type="InterPro" id="IPR017336">
    <property type="entry name" value="Snurportin-1"/>
</dbReference>
<comment type="function">
    <text evidence="1">Functions as an U snRNP-specific nuclear import adapter. Involved in the trimethylguanosine (m3G)-cap-dependent nuclear import of U snRNPs. Binds specifically to the terminal m3G-cap U snRNAs.</text>
</comment>
<evidence type="ECO:0000259" key="10">
    <source>
        <dbReference type="Pfam" id="PF21974"/>
    </source>
</evidence>
<gene>
    <name evidence="11" type="ORF">AAHA92_25539</name>
</gene>
<evidence type="ECO:0000313" key="11">
    <source>
        <dbReference type="EMBL" id="KAL1541300.1"/>
    </source>
</evidence>
<evidence type="ECO:0000256" key="4">
    <source>
        <dbReference type="ARBA" id="ARBA00007540"/>
    </source>
</evidence>
<dbReference type="AlphaFoldDB" id="A0ABD1GB23"/>
<dbReference type="Pfam" id="PF21974">
    <property type="entry name" value="SPN1_m3Gcap_bd"/>
    <property type="match status" value="1"/>
</dbReference>
<dbReference type="PANTHER" id="PTHR13403">
    <property type="entry name" value="SNURPORTIN1 RNUT1 PROTEIN RNA, U TRANSPORTER 1"/>
    <property type="match status" value="1"/>
</dbReference>
<accession>A0ABD1GB23</accession>
<keyword evidence="12" id="KW-1185">Reference proteome</keyword>
<dbReference type="Proteomes" id="UP001567538">
    <property type="component" value="Unassembled WGS sequence"/>
</dbReference>
<evidence type="ECO:0000256" key="2">
    <source>
        <dbReference type="ARBA" id="ARBA00004123"/>
    </source>
</evidence>
<dbReference type="EMBL" id="JBEAFC010000009">
    <property type="protein sequence ID" value="KAL1541300.1"/>
    <property type="molecule type" value="Genomic_DNA"/>
</dbReference>
<keyword evidence="9" id="KW-0539">Nucleus</keyword>
<evidence type="ECO:0000256" key="5">
    <source>
        <dbReference type="ARBA" id="ARBA00016034"/>
    </source>
</evidence>
<evidence type="ECO:0000256" key="1">
    <source>
        <dbReference type="ARBA" id="ARBA00003975"/>
    </source>
</evidence>
<name>A0ABD1GB23_SALDI</name>
<keyword evidence="6" id="KW-0813">Transport</keyword>
<evidence type="ECO:0000256" key="9">
    <source>
        <dbReference type="ARBA" id="ARBA00023242"/>
    </source>
</evidence>
<keyword evidence="8" id="KW-0694">RNA-binding</keyword>
<evidence type="ECO:0000256" key="7">
    <source>
        <dbReference type="ARBA" id="ARBA00022490"/>
    </source>
</evidence>
<dbReference type="PANTHER" id="PTHR13403:SF6">
    <property type="entry name" value="SNURPORTIN-1"/>
    <property type="match status" value="1"/>
</dbReference>
<reference evidence="11 12" key="1">
    <citation type="submission" date="2024-06" db="EMBL/GenBank/DDBJ databases">
        <title>A chromosome level genome sequence of Diviner's sage (Salvia divinorum).</title>
        <authorList>
            <person name="Ford S.A."/>
            <person name="Ro D.-K."/>
            <person name="Ness R.W."/>
            <person name="Phillips M.A."/>
        </authorList>
    </citation>
    <scope>NUCLEOTIDE SEQUENCE [LARGE SCALE GENOMIC DNA]</scope>
    <source>
        <strain evidence="11">SAF-2024a</strain>
        <tissue evidence="11">Leaf</tissue>
    </source>
</reference>
<dbReference type="GO" id="GO:0005634">
    <property type="term" value="C:nucleus"/>
    <property type="evidence" value="ECO:0007669"/>
    <property type="project" value="UniProtKB-SubCell"/>
</dbReference>
<evidence type="ECO:0000256" key="8">
    <source>
        <dbReference type="ARBA" id="ARBA00022884"/>
    </source>
</evidence>